<dbReference type="InterPro" id="IPR058163">
    <property type="entry name" value="LysR-type_TF_proteobact-type"/>
</dbReference>
<keyword evidence="7" id="KW-1185">Reference proteome</keyword>
<dbReference type="InterPro" id="IPR036390">
    <property type="entry name" value="WH_DNA-bd_sf"/>
</dbReference>
<proteinExistence type="inferred from homology"/>
<evidence type="ECO:0000256" key="1">
    <source>
        <dbReference type="ARBA" id="ARBA00009437"/>
    </source>
</evidence>
<dbReference type="PANTHER" id="PTHR30537:SF5">
    <property type="entry name" value="HTH-TYPE TRANSCRIPTIONAL ACTIVATOR TTDR-RELATED"/>
    <property type="match status" value="1"/>
</dbReference>
<keyword evidence="3" id="KW-0238">DNA-binding</keyword>
<gene>
    <name evidence="6" type="ORF">LZC94_05025</name>
</gene>
<comment type="similarity">
    <text evidence="1">Belongs to the LysR transcriptional regulatory family.</text>
</comment>
<dbReference type="InterPro" id="IPR036388">
    <property type="entry name" value="WH-like_DNA-bd_sf"/>
</dbReference>
<protein>
    <submittedName>
        <fullName evidence="6">LysR family transcriptional regulator</fullName>
    </submittedName>
</protein>
<dbReference type="SUPFAM" id="SSF53850">
    <property type="entry name" value="Periplasmic binding protein-like II"/>
    <property type="match status" value="1"/>
</dbReference>
<accession>A0ABZ2M0B7</accession>
<dbReference type="Proteomes" id="UP001370348">
    <property type="component" value="Chromosome"/>
</dbReference>
<dbReference type="Pfam" id="PF03466">
    <property type="entry name" value="LysR_substrate"/>
    <property type="match status" value="1"/>
</dbReference>
<dbReference type="RefSeq" id="WP_394826268.1">
    <property type="nucleotide sequence ID" value="NZ_CP089984.1"/>
</dbReference>
<dbReference type="InterPro" id="IPR000847">
    <property type="entry name" value="LysR_HTH_N"/>
</dbReference>
<dbReference type="PANTHER" id="PTHR30537">
    <property type="entry name" value="HTH-TYPE TRANSCRIPTIONAL REGULATOR"/>
    <property type="match status" value="1"/>
</dbReference>
<feature type="domain" description="HTH lysR-type" evidence="5">
    <location>
        <begin position="1"/>
        <end position="59"/>
    </location>
</feature>
<name>A0ABZ2M0B7_9BACT</name>
<dbReference type="CDD" id="cd08422">
    <property type="entry name" value="PBP2_CrgA_like"/>
    <property type="match status" value="1"/>
</dbReference>
<evidence type="ECO:0000256" key="4">
    <source>
        <dbReference type="ARBA" id="ARBA00023163"/>
    </source>
</evidence>
<evidence type="ECO:0000313" key="6">
    <source>
        <dbReference type="EMBL" id="WXB16641.1"/>
    </source>
</evidence>
<evidence type="ECO:0000259" key="5">
    <source>
        <dbReference type="PROSITE" id="PS50931"/>
    </source>
</evidence>
<reference evidence="6 7" key="1">
    <citation type="submission" date="2021-12" db="EMBL/GenBank/DDBJ databases">
        <title>Discovery of the Pendulisporaceae a myxobacterial family with distinct sporulation behavior and unique specialized metabolism.</title>
        <authorList>
            <person name="Garcia R."/>
            <person name="Popoff A."/>
            <person name="Bader C.D."/>
            <person name="Loehr J."/>
            <person name="Walesch S."/>
            <person name="Walt C."/>
            <person name="Boldt J."/>
            <person name="Bunk B."/>
            <person name="Haeckl F.J.F.P.J."/>
            <person name="Gunesch A.P."/>
            <person name="Birkelbach J."/>
            <person name="Nuebel U."/>
            <person name="Pietschmann T."/>
            <person name="Bach T."/>
            <person name="Mueller R."/>
        </authorList>
    </citation>
    <scope>NUCLEOTIDE SEQUENCE [LARGE SCALE GENOMIC DNA]</scope>
    <source>
        <strain evidence="6 7">MSr11954</strain>
    </source>
</reference>
<evidence type="ECO:0000256" key="3">
    <source>
        <dbReference type="ARBA" id="ARBA00023125"/>
    </source>
</evidence>
<dbReference type="Gene3D" id="1.10.10.10">
    <property type="entry name" value="Winged helix-like DNA-binding domain superfamily/Winged helix DNA-binding domain"/>
    <property type="match status" value="1"/>
</dbReference>
<dbReference type="EMBL" id="CP089984">
    <property type="protein sequence ID" value="WXB16641.1"/>
    <property type="molecule type" value="Genomic_DNA"/>
</dbReference>
<dbReference type="SUPFAM" id="SSF46785">
    <property type="entry name" value="Winged helix' DNA-binding domain"/>
    <property type="match status" value="1"/>
</dbReference>
<evidence type="ECO:0000256" key="2">
    <source>
        <dbReference type="ARBA" id="ARBA00023015"/>
    </source>
</evidence>
<organism evidence="6 7">
    <name type="scientific">Pendulispora albinea</name>
    <dbReference type="NCBI Taxonomy" id="2741071"/>
    <lineage>
        <taxon>Bacteria</taxon>
        <taxon>Pseudomonadati</taxon>
        <taxon>Myxococcota</taxon>
        <taxon>Myxococcia</taxon>
        <taxon>Myxococcales</taxon>
        <taxon>Sorangiineae</taxon>
        <taxon>Pendulisporaceae</taxon>
        <taxon>Pendulispora</taxon>
    </lineage>
</organism>
<dbReference type="Pfam" id="PF00126">
    <property type="entry name" value="HTH_1"/>
    <property type="match status" value="1"/>
</dbReference>
<evidence type="ECO:0000313" key="7">
    <source>
        <dbReference type="Proteomes" id="UP001370348"/>
    </source>
</evidence>
<keyword evidence="4" id="KW-0804">Transcription</keyword>
<dbReference type="Gene3D" id="3.40.190.290">
    <property type="match status" value="1"/>
</dbReference>
<dbReference type="InterPro" id="IPR005119">
    <property type="entry name" value="LysR_subst-bd"/>
</dbReference>
<sequence>MDRLLGMTLFVRAVDRGSFAEAAREFQLTPAMVGRHVRALEERAGAQLLQRTTRKQTLTAFGRLYYERCTRVLAEIDAMDRSADELRAAPRGLLRVTTTTSFGAHRLAPALADYFTRYPEVRVELLLSDRFADIVENEYDAAVRLGPLAPSHLVARRLRSVRFFLAASPSYLAARGAPKRPEDLRGHACLGHPYGDWGREWPIVDAGGQVHPIKIRCSLKINSGEGLRIAALRGMGIILQPEFQVEDDLASGKLVRVLPDHRLPEVPMHILYPPQKPVSPRLRTFVDFVVERFGRT</sequence>
<dbReference type="PROSITE" id="PS50931">
    <property type="entry name" value="HTH_LYSR"/>
    <property type="match status" value="1"/>
</dbReference>
<keyword evidence="2" id="KW-0805">Transcription regulation</keyword>